<dbReference type="PROSITE" id="PS01159">
    <property type="entry name" value="WW_DOMAIN_1"/>
    <property type="match status" value="1"/>
</dbReference>
<feature type="domain" description="Rho-GAP" evidence="4">
    <location>
        <begin position="255"/>
        <end position="439"/>
    </location>
</feature>
<dbReference type="InterPro" id="IPR008936">
    <property type="entry name" value="Rho_GTPase_activation_prot"/>
</dbReference>
<feature type="region of interest" description="Disordered" evidence="2">
    <location>
        <begin position="152"/>
        <end position="179"/>
    </location>
</feature>
<dbReference type="STRING" id="37360.A0A0G4J3M5"/>
<dbReference type="Proteomes" id="UP000290189">
    <property type="component" value="Unassembled WGS sequence"/>
</dbReference>
<feature type="region of interest" description="Disordered" evidence="2">
    <location>
        <begin position="486"/>
        <end position="535"/>
    </location>
</feature>
<dbReference type="AlphaFoldDB" id="A0A0G4J3M5"/>
<sequence>MARDQQDPEMAKCMLNFLLDELQPHLWTKKKDAIATFTGYYFRSHPAYDDEHIRMMFCGDANRKGLLHACGQISWKSFRMKTSSIKSLDLLADLLDEAKNRHAAAYIRVLLSLDDASFKAIRLDKSLAVKETRPKATIILNLLQAHGRQIPLGDSTDDAAESGGGLPTHGQKSSLGSGVPGMNLGVGGKQLAPHLTHRASVMMPPSATSKLVPAPQSKSNLASLITKLGNLLSRRPNISALVEKGIVQAPKAFGRPLAEVVARGNVNRVPTFLVRCCDFLRENAMDKVGVFRVSGEQSEVLKVKHMIDYAPDFSLDNVSPHSVAGIVKLWVRELPEPLLTFVLYDDMVRCTRNEDWAGLEQLEAGLPEPNRTIFRYLCTFLAEVSMKSDVNKMTPSNLAIVFAPNLIRPAVETFEAIARDTPVTIATIKHFVEVALNQLAPSVSSEYPTATMSKDDTPLPENWTVYLDETTGAPFFYNVVTNESRWDRPTSADATTPRPSTPTSTAPSPASPPSVSEHLRKGSTSAVPLAPATPNHQLTHRLSSSVAGGTLPPDWVEFRDDATGVPYYYNETSKECVWVRPSVHNPLASLTFDDLEFAHAVNGKWTQGSAGGCFPAVTWFQNAQWIVHLAADGPARFRVCLGACAPSPIGVHVVAVESGRTVDDGRLLMIPSEERLLAIGPFSDDEPASDATPRQATTDIRVVGPCSLMIVPSTNTAGVLGDFVMSVSCSVPISITQVADDGSAWKSVSVRGAWTSSTAGGCYPNFSSWRTNPQFIMRPANPSIPVRVLVHLKRDSVADDDSAIGIYVVSNNGPAQEKLGVCDGDVLARSEFVTSSDTVVEASIPSAGSSGSVVAVADGDVKNVIAIPCTYEPGIIDGFTLTVFADQQLEVDLIPDARRWCSTPFITSTWAAGNSGGCRNFDTWQKNPTFVLSCPNATHHGSASWQAMCIISQPDPDCILPIGFYVTDTNGKTRCKGTFSLAPEVFGQMVFKREEAPYTLYACTFNPGLEGVFKVQVFSQSPCTLVESGGAGAKQQQRAASPQQL</sequence>
<dbReference type="InterPro" id="IPR036020">
    <property type="entry name" value="WW_dom_sf"/>
</dbReference>
<evidence type="ECO:0000313" key="7">
    <source>
        <dbReference type="Proteomes" id="UP000039324"/>
    </source>
</evidence>
<dbReference type="Gene3D" id="2.60.120.380">
    <property type="match status" value="3"/>
</dbReference>
<dbReference type="SUPFAM" id="SSF48350">
    <property type="entry name" value="GTPase activation domain, GAP"/>
    <property type="match status" value="1"/>
</dbReference>
<dbReference type="Pfam" id="PF00397">
    <property type="entry name" value="WW"/>
    <property type="match status" value="2"/>
</dbReference>
<dbReference type="GO" id="GO:0005096">
    <property type="term" value="F:GTPase activator activity"/>
    <property type="evidence" value="ECO:0007669"/>
    <property type="project" value="UniProtKB-KW"/>
</dbReference>
<evidence type="ECO:0000259" key="4">
    <source>
        <dbReference type="PROSITE" id="PS50238"/>
    </source>
</evidence>
<dbReference type="InterPro" id="IPR050729">
    <property type="entry name" value="Rho-GAP"/>
</dbReference>
<evidence type="ECO:0000313" key="8">
    <source>
        <dbReference type="Proteomes" id="UP000290189"/>
    </source>
</evidence>
<dbReference type="PANTHER" id="PTHR23176">
    <property type="entry name" value="RHO/RAC/CDC GTPASE-ACTIVATING PROTEIN"/>
    <property type="match status" value="1"/>
</dbReference>
<accession>A0A0G4J3M5</accession>
<reference evidence="5 7" key="1">
    <citation type="submission" date="2015-02" db="EMBL/GenBank/DDBJ databases">
        <authorList>
            <person name="Chooi Y.-H."/>
        </authorList>
    </citation>
    <scope>NUCLEOTIDE SEQUENCE [LARGE SCALE GENOMIC DNA]</scope>
    <source>
        <strain evidence="5">E3</strain>
    </source>
</reference>
<keyword evidence="6" id="KW-0496">Mitochondrion</keyword>
<dbReference type="SUPFAM" id="SSF49758">
    <property type="entry name" value="Calpain large subunit, middle domain (domain III)"/>
    <property type="match status" value="3"/>
</dbReference>
<keyword evidence="1" id="KW-0343">GTPase activation</keyword>
<dbReference type="InterPro" id="IPR022683">
    <property type="entry name" value="Calpain_III"/>
</dbReference>
<dbReference type="SMART" id="SM00324">
    <property type="entry name" value="RhoGAP"/>
    <property type="match status" value="1"/>
</dbReference>
<dbReference type="InterPro" id="IPR036213">
    <property type="entry name" value="Calpain_III_sf"/>
</dbReference>
<dbReference type="Gene3D" id="1.10.555.10">
    <property type="entry name" value="Rho GTPase activation protein"/>
    <property type="match status" value="1"/>
</dbReference>
<keyword evidence="7" id="KW-1185">Reference proteome</keyword>
<proteinExistence type="predicted"/>
<dbReference type="PROSITE" id="PS50238">
    <property type="entry name" value="RHOGAP"/>
    <property type="match status" value="1"/>
</dbReference>
<reference evidence="6 8" key="2">
    <citation type="submission" date="2018-03" db="EMBL/GenBank/DDBJ databases">
        <authorList>
            <person name="Fogelqvist J."/>
        </authorList>
    </citation>
    <scope>NUCLEOTIDE SEQUENCE [LARGE SCALE GENOMIC DNA]</scope>
</reference>
<evidence type="ECO:0000313" key="6">
    <source>
        <dbReference type="EMBL" id="SPQ96550.1"/>
    </source>
</evidence>
<evidence type="ECO:0000259" key="3">
    <source>
        <dbReference type="PROSITE" id="PS50020"/>
    </source>
</evidence>
<protein>
    <submittedName>
        <fullName evidence="5">Uncharacterized protein</fullName>
    </submittedName>
</protein>
<dbReference type="InterPro" id="IPR001202">
    <property type="entry name" value="WW_dom"/>
</dbReference>
<evidence type="ECO:0000313" key="5">
    <source>
        <dbReference type="EMBL" id="CEP01881.1"/>
    </source>
</evidence>
<dbReference type="PROSITE" id="PS50020">
    <property type="entry name" value="WW_DOMAIN_2"/>
    <property type="match status" value="2"/>
</dbReference>
<feature type="domain" description="WW" evidence="3">
    <location>
        <begin position="457"/>
        <end position="491"/>
    </location>
</feature>
<dbReference type="SMART" id="SM00720">
    <property type="entry name" value="calpain_III"/>
    <property type="match status" value="2"/>
</dbReference>
<dbReference type="EMBL" id="CDSF01000120">
    <property type="protein sequence ID" value="CEP01881.1"/>
    <property type="molecule type" value="Genomic_DNA"/>
</dbReference>
<dbReference type="GO" id="GO:0007165">
    <property type="term" value="P:signal transduction"/>
    <property type="evidence" value="ECO:0007669"/>
    <property type="project" value="InterPro"/>
</dbReference>
<dbReference type="CDD" id="cd00201">
    <property type="entry name" value="WW"/>
    <property type="match status" value="2"/>
</dbReference>
<name>A0A0G4J3M5_PLABS</name>
<dbReference type="EMBL" id="OVEO01000006">
    <property type="protein sequence ID" value="SPQ96550.1"/>
    <property type="molecule type" value="Genomic_DNA"/>
</dbReference>
<dbReference type="SUPFAM" id="SSF51045">
    <property type="entry name" value="WW domain"/>
    <property type="match status" value="2"/>
</dbReference>
<geneLocation type="mitochondrion" evidence="6"/>
<dbReference type="CDD" id="cd00159">
    <property type="entry name" value="RhoGAP"/>
    <property type="match status" value="1"/>
</dbReference>
<dbReference type="PANTHER" id="PTHR23176:SF129">
    <property type="entry name" value="RHO GTPASE ACTIVATING PROTEIN AT 16F, ISOFORM E-RELATED"/>
    <property type="match status" value="1"/>
</dbReference>
<dbReference type="GO" id="GO:0005737">
    <property type="term" value="C:cytoplasm"/>
    <property type="evidence" value="ECO:0007669"/>
    <property type="project" value="TreeGrafter"/>
</dbReference>
<dbReference type="InterPro" id="IPR000198">
    <property type="entry name" value="RhoGAP_dom"/>
</dbReference>
<dbReference type="OrthoDB" id="185175at2759"/>
<feature type="domain" description="WW" evidence="3">
    <location>
        <begin position="549"/>
        <end position="583"/>
    </location>
</feature>
<organism evidence="5 7">
    <name type="scientific">Plasmodiophora brassicae</name>
    <name type="common">Clubroot disease agent</name>
    <dbReference type="NCBI Taxonomy" id="37360"/>
    <lineage>
        <taxon>Eukaryota</taxon>
        <taxon>Sar</taxon>
        <taxon>Rhizaria</taxon>
        <taxon>Endomyxa</taxon>
        <taxon>Phytomyxea</taxon>
        <taxon>Plasmodiophorida</taxon>
        <taxon>Plasmodiophoridae</taxon>
        <taxon>Plasmodiophora</taxon>
    </lineage>
</organism>
<gene>
    <name evidence="5" type="ORF">PBRA_008824</name>
    <name evidence="6" type="ORF">PLBR_LOCUS3765</name>
</gene>
<dbReference type="Pfam" id="PF00620">
    <property type="entry name" value="RhoGAP"/>
    <property type="match status" value="1"/>
</dbReference>
<evidence type="ECO:0000256" key="2">
    <source>
        <dbReference type="SAM" id="MobiDB-lite"/>
    </source>
</evidence>
<feature type="compositionally biased region" description="Low complexity" evidence="2">
    <location>
        <begin position="491"/>
        <end position="508"/>
    </location>
</feature>
<evidence type="ECO:0000256" key="1">
    <source>
        <dbReference type="ARBA" id="ARBA00022468"/>
    </source>
</evidence>
<dbReference type="Gene3D" id="2.20.70.10">
    <property type="match status" value="2"/>
</dbReference>
<dbReference type="Proteomes" id="UP000039324">
    <property type="component" value="Unassembled WGS sequence"/>
</dbReference>
<dbReference type="SMART" id="SM00456">
    <property type="entry name" value="WW"/>
    <property type="match status" value="2"/>
</dbReference>